<evidence type="ECO:0008006" key="3">
    <source>
        <dbReference type="Google" id="ProtNLM"/>
    </source>
</evidence>
<organism evidence="1 2">
    <name type="scientific">Hoeflea phototrophica (strain DSM 17068 / NCIMB 14078 / DFL-43)</name>
    <dbReference type="NCBI Taxonomy" id="411684"/>
    <lineage>
        <taxon>Bacteria</taxon>
        <taxon>Pseudomonadati</taxon>
        <taxon>Pseudomonadota</taxon>
        <taxon>Alphaproteobacteria</taxon>
        <taxon>Hyphomicrobiales</taxon>
        <taxon>Rhizobiaceae</taxon>
        <taxon>Hoeflea</taxon>
    </lineage>
</organism>
<comment type="caution">
    <text evidence="1">The sequence shown here is derived from an EMBL/GenBank/DDBJ whole genome shotgun (WGS) entry which is preliminary data.</text>
</comment>
<name>A9DA79_HOEPD</name>
<sequence length="272" mass="30393">MPCPSGGACACNLEGGRPVAVVTFSLFGFSSLRQRLWAFSQMGLAKPSLRKTPDLGFFKLMGTGSGAGFSTRPNFGVYTLLAEWPSLAIARERIKTAQSLKGYRGTADRMATLYLEPVSSRGQWDGHHFETGPDAPEQRMPLVAMTRASIRPSKLIRFWSRVPAISDAVVREPTRRFMIGTGEVPWLHQVTFSLWHSVEEMERFARTSATHGEAVRCAYQDNWFSEYCFTRFNLLAMDGHWEGLTDTTVRAETPVNELQDKRAHAARLAAAR</sequence>
<dbReference type="Proteomes" id="UP000004291">
    <property type="component" value="Chromosome"/>
</dbReference>
<dbReference type="STRING" id="411684.HPDFL43_04041"/>
<dbReference type="EMBL" id="ABIA03000002">
    <property type="protein sequence ID" value="EDQ32685.2"/>
    <property type="molecule type" value="Genomic_DNA"/>
</dbReference>
<evidence type="ECO:0000313" key="1">
    <source>
        <dbReference type="EMBL" id="EDQ32685.2"/>
    </source>
</evidence>
<dbReference type="InterPro" id="IPR049574">
    <property type="entry name" value="CrtA-like"/>
</dbReference>
<dbReference type="CDD" id="cd21650">
    <property type="entry name" value="CrtA-like"/>
    <property type="match status" value="1"/>
</dbReference>
<gene>
    <name evidence="1" type="ORF">HPDFL43_04041</name>
</gene>
<evidence type="ECO:0000313" key="2">
    <source>
        <dbReference type="Proteomes" id="UP000004291"/>
    </source>
</evidence>
<reference evidence="1 2" key="1">
    <citation type="submission" date="2007-10" db="EMBL/GenBank/DDBJ databases">
        <authorList>
            <person name="Wagner-Dobler I."/>
            <person name="Ferriera S."/>
            <person name="Johnson J."/>
            <person name="Kravitz S."/>
            <person name="Beeson K."/>
            <person name="Sutton G."/>
            <person name="Rogers Y.-H."/>
            <person name="Friedman R."/>
            <person name="Frazier M."/>
            <person name="Venter J.C."/>
        </authorList>
    </citation>
    <scope>NUCLEOTIDE SEQUENCE [LARGE SCALE GENOMIC DNA]</scope>
    <source>
        <strain evidence="1 2">DFL-43</strain>
    </source>
</reference>
<accession>A9DA79</accession>
<dbReference type="AlphaFoldDB" id="A9DA79"/>
<keyword evidence="2" id="KW-1185">Reference proteome</keyword>
<dbReference type="eggNOG" id="ENOG5030G1W">
    <property type="taxonomic scope" value="Bacteria"/>
</dbReference>
<dbReference type="HOGENOM" id="CLU_064051_0_0_5"/>
<proteinExistence type="predicted"/>
<reference evidence="1 2" key="2">
    <citation type="submission" date="2012-06" db="EMBL/GenBank/DDBJ databases">
        <authorList>
            <person name="Fiebig A."/>
        </authorList>
    </citation>
    <scope>NUCLEOTIDE SEQUENCE [LARGE SCALE GENOMIC DNA]</scope>
    <source>
        <strain evidence="1 2">DFL-43</strain>
    </source>
</reference>
<protein>
    <recommendedName>
        <fullName evidence="3">Spheroidene monooxygenase</fullName>
    </recommendedName>
</protein>